<dbReference type="InterPro" id="IPR001680">
    <property type="entry name" value="WD40_rpt"/>
</dbReference>
<evidence type="ECO:0000313" key="12">
    <source>
        <dbReference type="Proteomes" id="UP000275408"/>
    </source>
</evidence>
<dbReference type="Pfam" id="PF09384">
    <property type="entry name" value="UTP15_C"/>
    <property type="match status" value="1"/>
</dbReference>
<keyword evidence="3" id="KW-0698">rRNA processing</keyword>
<protein>
    <recommendedName>
        <fullName evidence="2">U3 small nucleolar RNA-associated protein 15 homolog</fullName>
    </recommendedName>
</protein>
<evidence type="ECO:0000313" key="11">
    <source>
        <dbReference type="EMBL" id="RMX56082.1"/>
    </source>
</evidence>
<dbReference type="PROSITE" id="PS50082">
    <property type="entry name" value="WD_REPEATS_2"/>
    <property type="match status" value="3"/>
</dbReference>
<dbReference type="InterPro" id="IPR036322">
    <property type="entry name" value="WD40_repeat_dom_sf"/>
</dbReference>
<comment type="function">
    <text evidence="7">Ribosome biogenesis factor. Involved in nucleolar processing of pre-18S ribosomal RNA. Required for optimal pre-ribosomal RNA transcription by RNA polymerase I. Part of the small subunit (SSU) processome, first precursor of the small eukaryotic ribosomal subunit. During the assembly of the SSU processome in the nucleolus, many ribosome biogenesis factors, an RNA chaperone and ribosomal proteins associate with the nascent pre-rRNA and work in concert to generate RNA folding, modifications, rearrangements and cleavage as well as targeted degradation of pre-ribosomal RNA by the RNA exosome.</text>
</comment>
<gene>
    <name evidence="11" type="ORF">pdam_00010384</name>
</gene>
<dbReference type="PROSITE" id="PS50294">
    <property type="entry name" value="WD_REPEATS_REGION"/>
    <property type="match status" value="2"/>
</dbReference>
<comment type="caution">
    <text evidence="11">The sequence shown here is derived from an EMBL/GenBank/DDBJ whole genome shotgun (WGS) entry which is preliminary data.</text>
</comment>
<dbReference type="GO" id="GO:0045943">
    <property type="term" value="P:positive regulation of transcription by RNA polymerase I"/>
    <property type="evidence" value="ECO:0007669"/>
    <property type="project" value="TreeGrafter"/>
</dbReference>
<evidence type="ECO:0000256" key="8">
    <source>
        <dbReference type="PROSITE-ProRule" id="PRU00221"/>
    </source>
</evidence>
<dbReference type="AlphaFoldDB" id="A0A3M6UQZ9"/>
<dbReference type="Pfam" id="PF00400">
    <property type="entry name" value="WD40"/>
    <property type="match status" value="3"/>
</dbReference>
<dbReference type="InterPro" id="IPR024977">
    <property type="entry name" value="Apc4-like_WD40_dom"/>
</dbReference>
<evidence type="ECO:0000256" key="5">
    <source>
        <dbReference type="ARBA" id="ARBA00022737"/>
    </source>
</evidence>
<feature type="domain" description="Anaphase-promoting complex subunit 4-like WD40" evidence="10">
    <location>
        <begin position="55"/>
        <end position="127"/>
    </location>
</feature>
<name>A0A3M6UQZ9_POCDA</name>
<dbReference type="CDD" id="cd00200">
    <property type="entry name" value="WD40"/>
    <property type="match status" value="1"/>
</dbReference>
<dbReference type="Proteomes" id="UP000275408">
    <property type="component" value="Unassembled WGS sequence"/>
</dbReference>
<dbReference type="OMA" id="ATYQVVH"/>
<evidence type="ECO:0000256" key="4">
    <source>
        <dbReference type="ARBA" id="ARBA00022574"/>
    </source>
</evidence>
<dbReference type="SMART" id="SM00320">
    <property type="entry name" value="WD40"/>
    <property type="match status" value="6"/>
</dbReference>
<feature type="domain" description="U3 small nucleolar RNA-associated protein 15 C-terminal" evidence="9">
    <location>
        <begin position="347"/>
        <end position="492"/>
    </location>
</feature>
<evidence type="ECO:0000256" key="1">
    <source>
        <dbReference type="ARBA" id="ARBA00004604"/>
    </source>
</evidence>
<dbReference type="GO" id="GO:0005730">
    <property type="term" value="C:nucleolus"/>
    <property type="evidence" value="ECO:0007669"/>
    <property type="project" value="UniProtKB-SubCell"/>
</dbReference>
<dbReference type="GO" id="GO:0006364">
    <property type="term" value="P:rRNA processing"/>
    <property type="evidence" value="ECO:0007669"/>
    <property type="project" value="UniProtKB-KW"/>
</dbReference>
<comment type="subcellular location">
    <subcellularLocation>
        <location evidence="1">Nucleus</location>
        <location evidence="1">Nucleolus</location>
    </subcellularLocation>
</comment>
<dbReference type="PANTHER" id="PTHR19924:SF26">
    <property type="entry name" value="U3 SMALL NUCLEOLAR RNA-ASSOCIATED PROTEIN 15 HOMOLOG"/>
    <property type="match status" value="1"/>
</dbReference>
<dbReference type="SUPFAM" id="SSF50978">
    <property type="entry name" value="WD40 repeat-like"/>
    <property type="match status" value="1"/>
</dbReference>
<proteinExistence type="predicted"/>
<keyword evidence="12" id="KW-1185">Reference proteome</keyword>
<keyword evidence="6" id="KW-0539">Nucleus</keyword>
<keyword evidence="4 8" id="KW-0853">WD repeat</keyword>
<keyword evidence="5" id="KW-0677">Repeat</keyword>
<dbReference type="EMBL" id="RCHS01000927">
    <property type="protein sequence ID" value="RMX56082.1"/>
    <property type="molecule type" value="Genomic_DNA"/>
</dbReference>
<dbReference type="PANTHER" id="PTHR19924">
    <property type="entry name" value="UTP15 U3 SMALL NUCLEOLAR RNA-ASSOCIATED PROTEIN 15 FAMILY MEMBER"/>
    <property type="match status" value="1"/>
</dbReference>
<feature type="repeat" description="WD" evidence="8">
    <location>
        <begin position="244"/>
        <end position="285"/>
    </location>
</feature>
<dbReference type="InterPro" id="IPR018983">
    <property type="entry name" value="U3_snoRNA-assocProt_15_C"/>
</dbReference>
<dbReference type="InterPro" id="IPR015943">
    <property type="entry name" value="WD40/YVTN_repeat-like_dom_sf"/>
</dbReference>
<evidence type="ECO:0000259" key="10">
    <source>
        <dbReference type="Pfam" id="PF12894"/>
    </source>
</evidence>
<reference evidence="11 12" key="1">
    <citation type="journal article" date="2018" name="Sci. Rep.">
        <title>Comparative analysis of the Pocillopora damicornis genome highlights role of immune system in coral evolution.</title>
        <authorList>
            <person name="Cunning R."/>
            <person name="Bay R.A."/>
            <person name="Gillette P."/>
            <person name="Baker A.C."/>
            <person name="Traylor-Knowles N."/>
        </authorList>
    </citation>
    <scope>NUCLEOTIDE SEQUENCE [LARGE SCALE GENOMIC DNA]</scope>
    <source>
        <strain evidence="11">RSMAS</strain>
        <tissue evidence="11">Whole animal</tissue>
    </source>
</reference>
<evidence type="ECO:0000256" key="3">
    <source>
        <dbReference type="ARBA" id="ARBA00022552"/>
    </source>
</evidence>
<evidence type="ECO:0000256" key="6">
    <source>
        <dbReference type="ARBA" id="ARBA00023242"/>
    </source>
</evidence>
<dbReference type="OrthoDB" id="431715at2759"/>
<evidence type="ECO:0000256" key="7">
    <source>
        <dbReference type="ARBA" id="ARBA00045437"/>
    </source>
</evidence>
<evidence type="ECO:0000256" key="2">
    <source>
        <dbReference type="ARBA" id="ARBA00018260"/>
    </source>
</evidence>
<dbReference type="STRING" id="46731.A0A3M6UQZ9"/>
<organism evidence="11 12">
    <name type="scientific">Pocillopora damicornis</name>
    <name type="common">Cauliflower coral</name>
    <name type="synonym">Millepora damicornis</name>
    <dbReference type="NCBI Taxonomy" id="46731"/>
    <lineage>
        <taxon>Eukaryota</taxon>
        <taxon>Metazoa</taxon>
        <taxon>Cnidaria</taxon>
        <taxon>Anthozoa</taxon>
        <taxon>Hexacorallia</taxon>
        <taxon>Scleractinia</taxon>
        <taxon>Astrocoeniina</taxon>
        <taxon>Pocilloporidae</taxon>
        <taxon>Pocillopora</taxon>
    </lineage>
</organism>
<feature type="repeat" description="WD" evidence="8">
    <location>
        <begin position="160"/>
        <end position="202"/>
    </location>
</feature>
<sequence>MAEFQRLGVRKFPKIATRQTSETRYWKKLSFPIIVKEYGTVSHVDFCRSKPHDFIATCSSRIQIYSSSTNQVNKSFSNFKEKVYCGSFRNDGKLIVAGRENGSVQLFDVNSRAVLREFKGHTSSVQVTKFMLDNLHVMSGSDDRSVVCWDIATGQSITTFKEHEDYVRCGVSSQSSKDLFVTGAYDHWLKVWDARSQGSVLSMDHGSPVESVQIFPTGGICVSAGSNIIKVWDILGGGRLLAGFSNHQKTITSICFDGDYRRLLSASLDRHVKIYDIQDYTVVHSMDYPSPILSLAVSPGNTHVVTGMANGYLSIKYRIKQEVQDEVQTAKKLTAGTYRYFVRGKKFQPDKGDFVVSAQRKHKLKEHDQLLKTFQYSKALDSVLRKPSYCRTPLLVSLLQELIRRKGLKRALAGRDEDGLVPILEFITRYVSNPRYTVLLIDVTNAVLDIYGPVFGQSAKVDQLFSRLKDKIGSEIHFQQKSFELLGSLDILFAAAISTSSFTTDLDEGE</sequence>
<dbReference type="Pfam" id="PF12894">
    <property type="entry name" value="ANAPC4_WD40"/>
    <property type="match status" value="1"/>
</dbReference>
<evidence type="ECO:0000259" key="9">
    <source>
        <dbReference type="Pfam" id="PF09384"/>
    </source>
</evidence>
<accession>A0A3M6UQZ9</accession>
<feature type="repeat" description="WD" evidence="8">
    <location>
        <begin position="118"/>
        <end position="159"/>
    </location>
</feature>
<dbReference type="Gene3D" id="2.130.10.10">
    <property type="entry name" value="YVTN repeat-like/Quinoprotein amine dehydrogenase"/>
    <property type="match status" value="2"/>
</dbReference>